<evidence type="ECO:0000313" key="4">
    <source>
        <dbReference type="Proteomes" id="UP001221189"/>
    </source>
</evidence>
<accession>A0ABT5KDS5</accession>
<proteinExistence type="predicted"/>
<dbReference type="Gene3D" id="3.40.50.2000">
    <property type="entry name" value="Glycogen Phosphorylase B"/>
    <property type="match status" value="2"/>
</dbReference>
<name>A0ABT5KDS5_9BURK</name>
<evidence type="ECO:0000259" key="1">
    <source>
        <dbReference type="Pfam" id="PF00534"/>
    </source>
</evidence>
<sequence>MRLLFVCPSLGYGGAETQLIALAKGLGARGHEVVIYSMSGQSERPHQLEEHGVKVIHDEKRSRLDFSLIGRMRAFVSAWQPEVVHGFLFDGNLYARLAAVANGGAVCLSAERSSDYSLRRAQTIGHHLTKHITRAVVANSYAGAEFARRLFAFPPERVHVVWNGIDLCAVRQRASLATGLRASLGMDHGDKLLCFVGSIKPEKDYVLALKIVRELLLIEAGKWHCLFIGAGYAKSMPYTVQEFDQSQAYAAVVEGLFSDLPSLARVHRFGAVDNVIELMAQSDVLLSTSIREGFPNVVLEAMASGLPVVSTEYSDIRRILPLPWQVVAERNVASLVSALERASGAEAKAVKLAQEVWVDQHASIEQAVLSLEAVYRACLLEAGK</sequence>
<dbReference type="InterPro" id="IPR001296">
    <property type="entry name" value="Glyco_trans_1"/>
</dbReference>
<reference evidence="3 4" key="1">
    <citation type="submission" date="2022-10" db="EMBL/GenBank/DDBJ databases">
        <title>Paucibacter sp. hw1 Genome sequencing.</title>
        <authorList>
            <person name="Park S."/>
        </authorList>
    </citation>
    <scope>NUCLEOTIDE SEQUENCE [LARGE SCALE GENOMIC DNA]</scope>
    <source>
        <strain evidence="4">hw1</strain>
    </source>
</reference>
<dbReference type="PANTHER" id="PTHR12526:SF630">
    <property type="entry name" value="GLYCOSYLTRANSFERASE"/>
    <property type="match status" value="1"/>
</dbReference>
<keyword evidence="4" id="KW-1185">Reference proteome</keyword>
<dbReference type="RefSeq" id="WP_273600318.1">
    <property type="nucleotide sequence ID" value="NZ_JAQQXT010000005.1"/>
</dbReference>
<dbReference type="InterPro" id="IPR028098">
    <property type="entry name" value="Glyco_trans_4-like_N"/>
</dbReference>
<gene>
    <name evidence="3" type="ORF">PRZ03_10905</name>
</gene>
<dbReference type="Pfam" id="PF13439">
    <property type="entry name" value="Glyco_transf_4"/>
    <property type="match status" value="1"/>
</dbReference>
<dbReference type="Proteomes" id="UP001221189">
    <property type="component" value="Unassembled WGS sequence"/>
</dbReference>
<dbReference type="EMBL" id="JAQQXT010000005">
    <property type="protein sequence ID" value="MDC8772078.1"/>
    <property type="molecule type" value="Genomic_DNA"/>
</dbReference>
<evidence type="ECO:0000313" key="3">
    <source>
        <dbReference type="EMBL" id="MDC8772078.1"/>
    </source>
</evidence>
<dbReference type="Pfam" id="PF00534">
    <property type="entry name" value="Glycos_transf_1"/>
    <property type="match status" value="1"/>
</dbReference>
<feature type="domain" description="Glycosyltransferase subfamily 4-like N-terminal" evidence="2">
    <location>
        <begin position="12"/>
        <end position="167"/>
    </location>
</feature>
<dbReference type="CDD" id="cd03811">
    <property type="entry name" value="GT4_GT28_WabH-like"/>
    <property type="match status" value="1"/>
</dbReference>
<comment type="caution">
    <text evidence="3">The sequence shown here is derived from an EMBL/GenBank/DDBJ whole genome shotgun (WGS) entry which is preliminary data.</text>
</comment>
<dbReference type="SUPFAM" id="SSF53756">
    <property type="entry name" value="UDP-Glycosyltransferase/glycogen phosphorylase"/>
    <property type="match status" value="1"/>
</dbReference>
<protein>
    <submittedName>
        <fullName evidence="3">Glycosyltransferase</fullName>
    </submittedName>
</protein>
<organism evidence="3 4">
    <name type="scientific">Roseateles albus</name>
    <dbReference type="NCBI Taxonomy" id="2987525"/>
    <lineage>
        <taxon>Bacteria</taxon>
        <taxon>Pseudomonadati</taxon>
        <taxon>Pseudomonadota</taxon>
        <taxon>Betaproteobacteria</taxon>
        <taxon>Burkholderiales</taxon>
        <taxon>Sphaerotilaceae</taxon>
        <taxon>Roseateles</taxon>
    </lineage>
</organism>
<evidence type="ECO:0000259" key="2">
    <source>
        <dbReference type="Pfam" id="PF13439"/>
    </source>
</evidence>
<dbReference type="PANTHER" id="PTHR12526">
    <property type="entry name" value="GLYCOSYLTRANSFERASE"/>
    <property type="match status" value="1"/>
</dbReference>
<feature type="domain" description="Glycosyl transferase family 1" evidence="1">
    <location>
        <begin position="181"/>
        <end position="320"/>
    </location>
</feature>